<dbReference type="RefSeq" id="WP_092426519.1">
    <property type="nucleotide sequence ID" value="NZ_FNCL01000008.1"/>
</dbReference>
<name>A0A1I6NXK5_9RHOB</name>
<organism evidence="2 3">
    <name type="scientific">Alloyangia pacifica</name>
    <dbReference type="NCBI Taxonomy" id="311180"/>
    <lineage>
        <taxon>Bacteria</taxon>
        <taxon>Pseudomonadati</taxon>
        <taxon>Pseudomonadota</taxon>
        <taxon>Alphaproteobacteria</taxon>
        <taxon>Rhodobacterales</taxon>
        <taxon>Roseobacteraceae</taxon>
        <taxon>Alloyangia</taxon>
    </lineage>
</organism>
<dbReference type="STRING" id="311180.SAMN04488050_101164"/>
<dbReference type="AlphaFoldDB" id="A0A1I6NXK5"/>
<feature type="region of interest" description="Disordered" evidence="1">
    <location>
        <begin position="117"/>
        <end position="159"/>
    </location>
</feature>
<accession>A0A1I6NXK5</accession>
<dbReference type="OrthoDB" id="7746116at2"/>
<dbReference type="Proteomes" id="UP000199392">
    <property type="component" value="Unassembled WGS sequence"/>
</dbReference>
<dbReference type="Gene3D" id="1.20.120.20">
    <property type="entry name" value="Apolipoprotein"/>
    <property type="match status" value="1"/>
</dbReference>
<sequence>MRKPILIVVAIVLLGFLLLGMRGGEDGGIPVGEPETGTVEESMDAAGAGAEDAAESAGDALEQAADEAAAAGREAMDSAGEAAGNAMDAISEAADKAAETVQGAADTVSDAAKEVMDAGSEAASDAGDELRDAADSAMASADSAMDSAQSSTGAALENAGDTAADVAEMSEAQLRELFTVDGFDYDKAVTYIEQSDLGFAAKEATKSALASVRDAPEQLAPVLEEARERLGL</sequence>
<reference evidence="3" key="1">
    <citation type="submission" date="2016-10" db="EMBL/GenBank/DDBJ databases">
        <authorList>
            <person name="Varghese N."/>
            <person name="Submissions S."/>
        </authorList>
    </citation>
    <scope>NUCLEOTIDE SEQUENCE [LARGE SCALE GENOMIC DNA]</scope>
    <source>
        <strain evidence="3">DSM 26894</strain>
    </source>
</reference>
<feature type="compositionally biased region" description="Low complexity" evidence="1">
    <location>
        <begin position="44"/>
        <end position="80"/>
    </location>
</feature>
<feature type="compositionally biased region" description="Low complexity" evidence="1">
    <location>
        <begin position="135"/>
        <end position="151"/>
    </location>
</feature>
<evidence type="ECO:0000313" key="2">
    <source>
        <dbReference type="EMBL" id="SFS32599.1"/>
    </source>
</evidence>
<dbReference type="EMBL" id="FOZW01000001">
    <property type="protein sequence ID" value="SFS32599.1"/>
    <property type="molecule type" value="Genomic_DNA"/>
</dbReference>
<gene>
    <name evidence="2" type="ORF">SAMN04488050_101164</name>
</gene>
<keyword evidence="3" id="KW-1185">Reference proteome</keyword>
<evidence type="ECO:0000313" key="3">
    <source>
        <dbReference type="Proteomes" id="UP000199392"/>
    </source>
</evidence>
<evidence type="ECO:0008006" key="4">
    <source>
        <dbReference type="Google" id="ProtNLM"/>
    </source>
</evidence>
<feature type="region of interest" description="Disordered" evidence="1">
    <location>
        <begin position="29"/>
        <end position="84"/>
    </location>
</feature>
<protein>
    <recommendedName>
        <fullName evidence="4">Translation initiation factor 3</fullName>
    </recommendedName>
</protein>
<evidence type="ECO:0000256" key="1">
    <source>
        <dbReference type="SAM" id="MobiDB-lite"/>
    </source>
</evidence>
<proteinExistence type="predicted"/>